<evidence type="ECO:0000313" key="8">
    <source>
        <dbReference type="Proteomes" id="UP000579647"/>
    </source>
</evidence>
<comment type="subcellular location">
    <subcellularLocation>
        <location evidence="1">Membrane</location>
        <topology evidence="1">Multi-pass membrane protein</topology>
    </subcellularLocation>
</comment>
<protein>
    <recommendedName>
        <fullName evidence="6">Methylamine utilisation protein MauE domain-containing protein</fullName>
    </recommendedName>
</protein>
<dbReference type="GO" id="GO:0016020">
    <property type="term" value="C:membrane"/>
    <property type="evidence" value="ECO:0007669"/>
    <property type="project" value="UniProtKB-SubCell"/>
</dbReference>
<feature type="region of interest" description="Disordered" evidence="5">
    <location>
        <begin position="275"/>
        <end position="337"/>
    </location>
</feature>
<gene>
    <name evidence="7" type="ORF">HNR07_004789</name>
</gene>
<dbReference type="Pfam" id="PF07291">
    <property type="entry name" value="MauE"/>
    <property type="match status" value="1"/>
</dbReference>
<evidence type="ECO:0000256" key="2">
    <source>
        <dbReference type="ARBA" id="ARBA00022692"/>
    </source>
</evidence>
<feature type="domain" description="Methylamine utilisation protein MauE" evidence="6">
    <location>
        <begin position="15"/>
        <end position="131"/>
    </location>
</feature>
<keyword evidence="2" id="KW-0812">Transmembrane</keyword>
<dbReference type="EMBL" id="JACHDO010000001">
    <property type="protein sequence ID" value="MBB5493652.1"/>
    <property type="molecule type" value="Genomic_DNA"/>
</dbReference>
<reference evidence="7 8" key="1">
    <citation type="submission" date="2020-08" db="EMBL/GenBank/DDBJ databases">
        <title>Sequencing the genomes of 1000 actinobacteria strains.</title>
        <authorList>
            <person name="Klenk H.-P."/>
        </authorList>
    </citation>
    <scope>NUCLEOTIDE SEQUENCE [LARGE SCALE GENOMIC DNA]</scope>
    <source>
        <strain evidence="7 8">DSM 44598</strain>
    </source>
</reference>
<dbReference type="RefSeq" id="WP_184366814.1">
    <property type="nucleotide sequence ID" value="NZ_BAAAKM010000065.1"/>
</dbReference>
<evidence type="ECO:0000256" key="3">
    <source>
        <dbReference type="ARBA" id="ARBA00022989"/>
    </source>
</evidence>
<evidence type="ECO:0000256" key="5">
    <source>
        <dbReference type="SAM" id="MobiDB-lite"/>
    </source>
</evidence>
<keyword evidence="8" id="KW-1185">Reference proteome</keyword>
<evidence type="ECO:0000259" key="6">
    <source>
        <dbReference type="Pfam" id="PF07291"/>
    </source>
</evidence>
<proteinExistence type="predicted"/>
<keyword evidence="4" id="KW-0472">Membrane</keyword>
<evidence type="ECO:0000313" key="7">
    <source>
        <dbReference type="EMBL" id="MBB5493652.1"/>
    </source>
</evidence>
<keyword evidence="3" id="KW-1133">Transmembrane helix</keyword>
<dbReference type="AlphaFoldDB" id="A0A840WBX2"/>
<dbReference type="Proteomes" id="UP000579647">
    <property type="component" value="Unassembled WGS sequence"/>
</dbReference>
<dbReference type="InterPro" id="IPR009908">
    <property type="entry name" value="Methylamine_util_MauE"/>
</dbReference>
<accession>A0A840WBX2</accession>
<dbReference type="GO" id="GO:0030416">
    <property type="term" value="P:methylamine metabolic process"/>
    <property type="evidence" value="ECO:0007669"/>
    <property type="project" value="InterPro"/>
</dbReference>
<comment type="caution">
    <text evidence="7">The sequence shown here is derived from an EMBL/GenBank/DDBJ whole genome shotgun (WGS) entry which is preliminary data.</text>
</comment>
<evidence type="ECO:0000256" key="1">
    <source>
        <dbReference type="ARBA" id="ARBA00004141"/>
    </source>
</evidence>
<sequence>MFPEVLEAVREVQLPLFAALLLLGAAAKASPRAAGTGVAVLLPERLRGPATLATCLLEAALAVALLTATGALGEAARLLTALMFAVSVVLLLAARRRDPEAGCGCFGGLSQAPIGWRTLTRASLLTVAALATVGLAPTGWQVAAEPTPVHGAVLGVQLLLLALLSPELREAAARVTTSEPCALREVSERSTTRRLRRSEVWRTNAKLMLKSEPEETWRHGCWRFLRYDGLRHGHRVDVVYAVRIGGPRRTGVRAVLVDRESGTVIASFGAVTTLDLQGPPRRLPPPREAARRNGAGGRGAAKPRTPAKALPGESGRGLPVDSGSGLPDDVRASDPAV</sequence>
<evidence type="ECO:0000256" key="4">
    <source>
        <dbReference type="ARBA" id="ARBA00023136"/>
    </source>
</evidence>
<organism evidence="7 8">
    <name type="scientific">Nocardiopsis metallicus</name>
    <dbReference type="NCBI Taxonomy" id="179819"/>
    <lineage>
        <taxon>Bacteria</taxon>
        <taxon>Bacillati</taxon>
        <taxon>Actinomycetota</taxon>
        <taxon>Actinomycetes</taxon>
        <taxon>Streptosporangiales</taxon>
        <taxon>Nocardiopsidaceae</taxon>
        <taxon>Nocardiopsis</taxon>
    </lineage>
</organism>
<name>A0A840WBX2_9ACTN</name>
<feature type="compositionally biased region" description="Basic and acidic residues" evidence="5">
    <location>
        <begin position="328"/>
        <end position="337"/>
    </location>
</feature>